<feature type="non-terminal residue" evidence="1">
    <location>
        <position position="140"/>
    </location>
</feature>
<sequence length="140" mass="15817">MLVAAGFFWQKELFVLGEQVRNFLVSRKEILLSGINLHREKSLDLGEESVEIALPEGIAQKAPETGEERGGGEEYLEVAERGEGITHLARRALKKYLQENPQSFEVTPEHKVFIEDYTAKQKSGGWLDLGEQVEFSKDLI</sequence>
<evidence type="ECO:0000313" key="1">
    <source>
        <dbReference type="EMBL" id="GAH60492.1"/>
    </source>
</evidence>
<organism evidence="1">
    <name type="scientific">marine sediment metagenome</name>
    <dbReference type="NCBI Taxonomy" id="412755"/>
    <lineage>
        <taxon>unclassified sequences</taxon>
        <taxon>metagenomes</taxon>
        <taxon>ecological metagenomes</taxon>
    </lineage>
</organism>
<dbReference type="EMBL" id="BARU01021456">
    <property type="protein sequence ID" value="GAH60492.1"/>
    <property type="molecule type" value="Genomic_DNA"/>
</dbReference>
<dbReference type="AlphaFoldDB" id="X1GTM0"/>
<proteinExistence type="predicted"/>
<protein>
    <submittedName>
        <fullName evidence="1">Uncharacterized protein</fullName>
    </submittedName>
</protein>
<comment type="caution">
    <text evidence="1">The sequence shown here is derived from an EMBL/GenBank/DDBJ whole genome shotgun (WGS) entry which is preliminary data.</text>
</comment>
<name>X1GTM0_9ZZZZ</name>
<accession>X1GTM0</accession>
<gene>
    <name evidence="1" type="ORF">S03H2_35107</name>
</gene>
<reference evidence="1" key="1">
    <citation type="journal article" date="2014" name="Front. Microbiol.">
        <title>High frequency of phylogenetically diverse reductive dehalogenase-homologous genes in deep subseafloor sedimentary metagenomes.</title>
        <authorList>
            <person name="Kawai M."/>
            <person name="Futagami T."/>
            <person name="Toyoda A."/>
            <person name="Takaki Y."/>
            <person name="Nishi S."/>
            <person name="Hori S."/>
            <person name="Arai W."/>
            <person name="Tsubouchi T."/>
            <person name="Morono Y."/>
            <person name="Uchiyama I."/>
            <person name="Ito T."/>
            <person name="Fujiyama A."/>
            <person name="Inagaki F."/>
            <person name="Takami H."/>
        </authorList>
    </citation>
    <scope>NUCLEOTIDE SEQUENCE</scope>
    <source>
        <strain evidence="1">Expedition CK06-06</strain>
    </source>
</reference>